<evidence type="ECO:0008006" key="3">
    <source>
        <dbReference type="Google" id="ProtNLM"/>
    </source>
</evidence>
<dbReference type="Proteomes" id="UP000440578">
    <property type="component" value="Unassembled WGS sequence"/>
</dbReference>
<reference evidence="1 2" key="1">
    <citation type="submission" date="2019-07" db="EMBL/GenBank/DDBJ databases">
        <title>Draft genome assembly of a fouling barnacle, Amphibalanus amphitrite (Darwin, 1854): The first reference genome for Thecostraca.</title>
        <authorList>
            <person name="Kim W."/>
        </authorList>
    </citation>
    <scope>NUCLEOTIDE SEQUENCE [LARGE SCALE GENOMIC DNA]</scope>
    <source>
        <strain evidence="1">SNU_AA5</strain>
        <tissue evidence="1">Soma without cirri and trophi</tissue>
    </source>
</reference>
<organism evidence="1 2">
    <name type="scientific">Amphibalanus amphitrite</name>
    <name type="common">Striped barnacle</name>
    <name type="synonym">Balanus amphitrite</name>
    <dbReference type="NCBI Taxonomy" id="1232801"/>
    <lineage>
        <taxon>Eukaryota</taxon>
        <taxon>Metazoa</taxon>
        <taxon>Ecdysozoa</taxon>
        <taxon>Arthropoda</taxon>
        <taxon>Crustacea</taxon>
        <taxon>Multicrustacea</taxon>
        <taxon>Cirripedia</taxon>
        <taxon>Thoracica</taxon>
        <taxon>Thoracicalcarea</taxon>
        <taxon>Balanomorpha</taxon>
        <taxon>Balanoidea</taxon>
        <taxon>Balanidae</taxon>
        <taxon>Amphibalaninae</taxon>
        <taxon>Amphibalanus</taxon>
    </lineage>
</organism>
<evidence type="ECO:0000313" key="2">
    <source>
        <dbReference type="Proteomes" id="UP000440578"/>
    </source>
</evidence>
<name>A0A6A4WHG1_AMPAM</name>
<dbReference type="SUPFAM" id="SSF52266">
    <property type="entry name" value="SGNH hydrolase"/>
    <property type="match status" value="1"/>
</dbReference>
<dbReference type="AlphaFoldDB" id="A0A6A4WHG1"/>
<proteinExistence type="predicted"/>
<gene>
    <name evidence="1" type="ORF">FJT64_022861</name>
</gene>
<accession>A0A6A4WHG1</accession>
<comment type="caution">
    <text evidence="1">The sequence shown here is derived from an EMBL/GenBank/DDBJ whole genome shotgun (WGS) entry which is preliminary data.</text>
</comment>
<evidence type="ECO:0000313" key="1">
    <source>
        <dbReference type="EMBL" id="KAF0305483.1"/>
    </source>
</evidence>
<dbReference type="Gene3D" id="3.40.50.1110">
    <property type="entry name" value="SGNH hydrolase"/>
    <property type="match status" value="1"/>
</dbReference>
<dbReference type="InterPro" id="IPR036514">
    <property type="entry name" value="SGNH_hydro_sf"/>
</dbReference>
<sequence length="204" mass="22165">MSDLELEEEEEAAVWFEAHASPERPSGPLVADCGRLHLILGDSVAKRAEFSAGSGEDRILNRAPGGATWASLLSEVDQAVTSWQTAAAAIDKATGMIVVWLTGNDIYSKLSGLPRYSDASLKEIARQACLVLQRLRVVGEVIVLGPLPRLAGELRGCTWNSTAAYRLERTLLRGASGRIGYRGSSGTVPRLEDGKKKKKWYERV</sequence>
<keyword evidence="2" id="KW-1185">Reference proteome</keyword>
<dbReference type="EMBL" id="VIIS01000748">
    <property type="protein sequence ID" value="KAF0305483.1"/>
    <property type="molecule type" value="Genomic_DNA"/>
</dbReference>
<protein>
    <recommendedName>
        <fullName evidence="3">SGNH hydrolase-type esterase domain-containing protein</fullName>
    </recommendedName>
</protein>